<name>A0ABS7WRC5_9BACT</name>
<dbReference type="CDD" id="cd16343">
    <property type="entry name" value="LMWPTP"/>
    <property type="match status" value="1"/>
</dbReference>
<keyword evidence="4" id="KW-0904">Protein phosphatase</keyword>
<evidence type="ECO:0000259" key="5">
    <source>
        <dbReference type="SMART" id="SM00226"/>
    </source>
</evidence>
<dbReference type="PANTHER" id="PTHR11717:SF7">
    <property type="entry name" value="LOW MOLECULAR WEIGHT PHOSPHOTYROSINE PROTEIN PHOSPHATASE"/>
    <property type="match status" value="1"/>
</dbReference>
<keyword evidence="7" id="KW-1185">Reference proteome</keyword>
<dbReference type="InterPro" id="IPR050438">
    <property type="entry name" value="LMW_PTPase"/>
</dbReference>
<dbReference type="Pfam" id="PF01451">
    <property type="entry name" value="LMWPc"/>
    <property type="match status" value="1"/>
</dbReference>
<dbReference type="InterPro" id="IPR017867">
    <property type="entry name" value="Tyr_phospatase_low_mol_wt"/>
</dbReference>
<evidence type="ECO:0000313" key="6">
    <source>
        <dbReference type="EMBL" id="MBZ7986931.1"/>
    </source>
</evidence>
<evidence type="ECO:0000256" key="2">
    <source>
        <dbReference type="ARBA" id="ARBA00013064"/>
    </source>
</evidence>
<gene>
    <name evidence="6" type="ORF">AVCANL283_02195</name>
</gene>
<dbReference type="SUPFAM" id="SSF52788">
    <property type="entry name" value="Phosphotyrosine protein phosphatases I"/>
    <property type="match status" value="1"/>
</dbReference>
<dbReference type="InterPro" id="IPR036196">
    <property type="entry name" value="Ptyr_pPase_sf"/>
</dbReference>
<dbReference type="EMBL" id="JACGBB010000003">
    <property type="protein sequence ID" value="MBZ7986931.1"/>
    <property type="molecule type" value="Genomic_DNA"/>
</dbReference>
<protein>
    <recommendedName>
        <fullName evidence="2">protein-tyrosine-phosphatase</fullName>
        <ecNumber evidence="2">3.1.3.48</ecNumber>
    </recommendedName>
</protein>
<keyword evidence="3" id="KW-0378">Hydrolase</keyword>
<evidence type="ECO:0000313" key="7">
    <source>
        <dbReference type="Proteomes" id="UP000786183"/>
    </source>
</evidence>
<dbReference type="Gene3D" id="3.40.50.2300">
    <property type="match status" value="1"/>
</dbReference>
<comment type="similarity">
    <text evidence="1">Belongs to the low molecular weight phosphotyrosine protein phosphatase family.</text>
</comment>
<accession>A0ABS7WRC5</accession>
<dbReference type="SMART" id="SM00226">
    <property type="entry name" value="LMWPc"/>
    <property type="match status" value="1"/>
</dbReference>
<dbReference type="PANTHER" id="PTHR11717">
    <property type="entry name" value="LOW MOLECULAR WEIGHT PROTEIN TYROSINE PHOSPHATASE"/>
    <property type="match status" value="1"/>
</dbReference>
<evidence type="ECO:0000256" key="3">
    <source>
        <dbReference type="ARBA" id="ARBA00022801"/>
    </source>
</evidence>
<dbReference type="InterPro" id="IPR023485">
    <property type="entry name" value="Ptyr_pPase"/>
</dbReference>
<reference evidence="6 7" key="1">
    <citation type="submission" date="2020-07" db="EMBL/GenBank/DDBJ databases">
        <title>Transfer of Campylobacter canadensis to the novel genus Avispirillum gen. nov., that also includes two novel species recovered from migratory waterfowl: Avispirillum anseris sp. nov. and Avispirillum brantae sp. nov.</title>
        <authorList>
            <person name="Miller W.G."/>
            <person name="Chapman M.H."/>
            <person name="Yee E."/>
            <person name="Inglis G.D."/>
        </authorList>
    </citation>
    <scope>NUCLEOTIDE SEQUENCE [LARGE SCALE GENOMIC DNA]</scope>
    <source>
        <strain evidence="6 7">L283</strain>
    </source>
</reference>
<organism evidence="6 7">
    <name type="scientific">Campylobacter canadensis</name>
    <dbReference type="NCBI Taxonomy" id="449520"/>
    <lineage>
        <taxon>Bacteria</taxon>
        <taxon>Pseudomonadati</taxon>
        <taxon>Campylobacterota</taxon>
        <taxon>Epsilonproteobacteria</taxon>
        <taxon>Campylobacterales</taxon>
        <taxon>Campylobacteraceae</taxon>
        <taxon>Campylobacter</taxon>
    </lineage>
</organism>
<sequence length="149" mass="17451">MKIAFVCLGNICRSPMAEFVMKDMTNKHIINSFATSAYHIGEDMHKDTKELLIKNNIKCDNFICRQISLEDVKYHDIIFALDDEILNTLQNRFQEHKNKIQSFCTYCNLGYKNVPDPWYSGNFEEVYMIIKHSCKNILKAIDEENINCN</sequence>
<dbReference type="Proteomes" id="UP000786183">
    <property type="component" value="Unassembled WGS sequence"/>
</dbReference>
<comment type="caution">
    <text evidence="6">The sequence shown here is derived from an EMBL/GenBank/DDBJ whole genome shotgun (WGS) entry which is preliminary data.</text>
</comment>
<dbReference type="RefSeq" id="WP_224325177.1">
    <property type="nucleotide sequence ID" value="NZ_JACGBB010000003.1"/>
</dbReference>
<dbReference type="EC" id="3.1.3.48" evidence="2"/>
<dbReference type="PRINTS" id="PR00719">
    <property type="entry name" value="LMWPTPASE"/>
</dbReference>
<evidence type="ECO:0000256" key="4">
    <source>
        <dbReference type="ARBA" id="ARBA00022912"/>
    </source>
</evidence>
<proteinExistence type="inferred from homology"/>
<feature type="domain" description="Phosphotyrosine protein phosphatase I" evidence="5">
    <location>
        <begin position="1"/>
        <end position="140"/>
    </location>
</feature>
<evidence type="ECO:0000256" key="1">
    <source>
        <dbReference type="ARBA" id="ARBA00011063"/>
    </source>
</evidence>